<dbReference type="InterPro" id="IPR032263">
    <property type="entry name" value="Citrate-bd"/>
</dbReference>
<keyword evidence="5" id="KW-0808">Transferase</keyword>
<evidence type="ECO:0000256" key="7">
    <source>
        <dbReference type="ARBA" id="ARBA00022840"/>
    </source>
</evidence>
<evidence type="ECO:0000256" key="1">
    <source>
        <dbReference type="ARBA" id="ARBA00004496"/>
    </source>
</evidence>
<comment type="subcellular location">
    <subcellularLocation>
        <location evidence="1">Cytoplasm</location>
    </subcellularLocation>
</comment>
<dbReference type="Pfam" id="PF24948">
    <property type="entry name" value="Citrate_synth_N"/>
    <property type="match status" value="1"/>
</dbReference>
<dbReference type="GO" id="GO:0006104">
    <property type="term" value="P:succinyl-CoA metabolic process"/>
    <property type="evidence" value="ECO:0007669"/>
    <property type="project" value="TreeGrafter"/>
</dbReference>
<dbReference type="SUPFAM" id="SSF52210">
    <property type="entry name" value="Succinyl-CoA synthetase domains"/>
    <property type="match status" value="1"/>
</dbReference>
<evidence type="ECO:0000313" key="14">
    <source>
        <dbReference type="Proteomes" id="UP000271098"/>
    </source>
</evidence>
<dbReference type="GO" id="GO:0042709">
    <property type="term" value="C:succinate-CoA ligase complex"/>
    <property type="evidence" value="ECO:0007669"/>
    <property type="project" value="TreeGrafter"/>
</dbReference>
<dbReference type="InterPro" id="IPR056749">
    <property type="entry name" value="Citrate_synth_N"/>
</dbReference>
<proteinExistence type="predicted"/>
<keyword evidence="4" id="KW-0444">Lipid biosynthesis</keyword>
<dbReference type="Gene3D" id="3.30.470.110">
    <property type="match status" value="2"/>
</dbReference>
<keyword evidence="7" id="KW-0067">ATP-binding</keyword>
<keyword evidence="8" id="KW-0443">Lipid metabolism</keyword>
<sequence length="495" mass="55163">MFFLKIGKATGRLHNFIVEPFCEHSDTDEMYIAIYSRREHDIILFYERGGIDVGDIDAKARKLQIPVSDGEESVFIPSEQVKTLIGPVGSEKSALLKAFIKALYTIYQENHFTYLEINPLVLVHGKIYILDLAAKLDETALFLCSESWKTRSGEAVDFPAPFGRDKTVEVGNVLLLKAFIKALYNIYQENHFTYLEINPLVLVHGKIYILDLAAKLDETALFLCSESWKTRSGEAVDFPAPFGRDKTVEEKYIADLDSKSGASLKLTVLNRHGRIWTMVAGGGKRKKNREISTNVNEEIVCFASFGRDVTHSSASDVVTVIIHFRDTVCDLGGIAELANYGEYSGDPSETMTFEYAKTILGMLTEGQPHPNGKVLIIGGSIANFTNVANTFKGIVRAFEAYQERLREHKVTVYVRRGGPNYQEGLRKMKESGLLQLPDLVLSRKQNFASLFMLLCCVTALQNTYCHGVVCVCVCLCACPTFCPALSTREPQKLGG</sequence>
<evidence type="ECO:0000313" key="15">
    <source>
        <dbReference type="WBParaSite" id="GPUH_0001683901-mRNA-1"/>
    </source>
</evidence>
<evidence type="ECO:0000259" key="11">
    <source>
        <dbReference type="Pfam" id="PF16114"/>
    </source>
</evidence>
<dbReference type="Pfam" id="PF16114">
    <property type="entry name" value="Citrate_bind"/>
    <property type="match status" value="2"/>
</dbReference>
<evidence type="ECO:0000259" key="12">
    <source>
        <dbReference type="Pfam" id="PF24948"/>
    </source>
</evidence>
<keyword evidence="14" id="KW-1185">Reference proteome</keyword>
<keyword evidence="6" id="KW-0547">Nucleotide-binding</keyword>
<keyword evidence="3" id="KW-0963">Cytoplasm</keyword>
<dbReference type="AlphaFoldDB" id="A0A183E776"/>
<dbReference type="GO" id="GO:0005524">
    <property type="term" value="F:ATP binding"/>
    <property type="evidence" value="ECO:0007669"/>
    <property type="project" value="UniProtKB-KW"/>
</dbReference>
<evidence type="ECO:0000256" key="2">
    <source>
        <dbReference type="ARBA" id="ARBA00012639"/>
    </source>
</evidence>
<feature type="domain" description="ATP-citrate synthase citrate-binding" evidence="11">
    <location>
        <begin position="323"/>
        <end position="432"/>
    </location>
</feature>
<dbReference type="WBParaSite" id="GPUH_0001683901-mRNA-1">
    <property type="protein sequence ID" value="GPUH_0001683901-mRNA-1"/>
    <property type="gene ID" value="GPUH_0001683901"/>
</dbReference>
<reference evidence="15" key="1">
    <citation type="submission" date="2016-06" db="UniProtKB">
        <authorList>
            <consortium name="WormBaseParasite"/>
        </authorList>
    </citation>
    <scope>IDENTIFICATION</scope>
</reference>
<feature type="domain" description="ATP-citrate synthase ATP-grasp" evidence="12">
    <location>
        <begin position="5"/>
        <end position="148"/>
    </location>
</feature>
<feature type="domain" description="ATP-citrate synthase citrate-binding" evidence="11">
    <location>
        <begin position="244"/>
        <end position="284"/>
    </location>
</feature>
<evidence type="ECO:0000256" key="3">
    <source>
        <dbReference type="ARBA" id="ARBA00022490"/>
    </source>
</evidence>
<dbReference type="GO" id="GO:0004775">
    <property type="term" value="F:succinate-CoA ligase (ADP-forming) activity"/>
    <property type="evidence" value="ECO:0007669"/>
    <property type="project" value="TreeGrafter"/>
</dbReference>
<dbReference type="EMBL" id="UYRT01084273">
    <property type="protein sequence ID" value="VDN28605.1"/>
    <property type="molecule type" value="Genomic_DNA"/>
</dbReference>
<dbReference type="SUPFAM" id="SSF56059">
    <property type="entry name" value="Glutathione synthetase ATP-binding domain-like"/>
    <property type="match status" value="2"/>
</dbReference>
<comment type="catalytic activity">
    <reaction evidence="10">
        <text>oxaloacetate + acetyl-CoA + ADP + phosphate = citrate + ATP + CoA</text>
        <dbReference type="Rhea" id="RHEA:21160"/>
        <dbReference type="ChEBI" id="CHEBI:16452"/>
        <dbReference type="ChEBI" id="CHEBI:16947"/>
        <dbReference type="ChEBI" id="CHEBI:30616"/>
        <dbReference type="ChEBI" id="CHEBI:43474"/>
        <dbReference type="ChEBI" id="CHEBI:57287"/>
        <dbReference type="ChEBI" id="CHEBI:57288"/>
        <dbReference type="ChEBI" id="CHEBI:456216"/>
        <dbReference type="EC" id="2.3.3.8"/>
    </reaction>
</comment>
<organism evidence="15">
    <name type="scientific">Gongylonema pulchrum</name>
    <dbReference type="NCBI Taxonomy" id="637853"/>
    <lineage>
        <taxon>Eukaryota</taxon>
        <taxon>Metazoa</taxon>
        <taxon>Ecdysozoa</taxon>
        <taxon>Nematoda</taxon>
        <taxon>Chromadorea</taxon>
        <taxon>Rhabditida</taxon>
        <taxon>Spirurina</taxon>
        <taxon>Spiruromorpha</taxon>
        <taxon>Spiruroidea</taxon>
        <taxon>Gongylonematidae</taxon>
        <taxon>Gongylonema</taxon>
    </lineage>
</organism>
<dbReference type="OrthoDB" id="5816339at2759"/>
<protein>
    <recommendedName>
        <fullName evidence="2">ATP citrate synthase</fullName>
        <ecNumber evidence="2">2.3.3.8</ecNumber>
    </recommendedName>
</protein>
<dbReference type="PANTHER" id="PTHR11815:SF10">
    <property type="entry name" value="SUCCINATE--COA LIGASE [GDP-FORMING] SUBUNIT BETA, MITOCHONDRIAL"/>
    <property type="match status" value="1"/>
</dbReference>
<evidence type="ECO:0000256" key="4">
    <source>
        <dbReference type="ARBA" id="ARBA00022516"/>
    </source>
</evidence>
<dbReference type="EC" id="2.3.3.8" evidence="2"/>
<dbReference type="GO" id="GO:0006629">
    <property type="term" value="P:lipid metabolic process"/>
    <property type="evidence" value="ECO:0007669"/>
    <property type="project" value="UniProtKB-KW"/>
</dbReference>
<evidence type="ECO:0000256" key="6">
    <source>
        <dbReference type="ARBA" id="ARBA00022741"/>
    </source>
</evidence>
<dbReference type="InterPro" id="IPR016102">
    <property type="entry name" value="Succinyl-CoA_synth-like"/>
</dbReference>
<dbReference type="PANTHER" id="PTHR11815">
    <property type="entry name" value="SUCCINYL-COA SYNTHETASE BETA CHAIN"/>
    <property type="match status" value="1"/>
</dbReference>
<keyword evidence="9" id="KW-0012">Acyltransferase</keyword>
<evidence type="ECO:0000313" key="13">
    <source>
        <dbReference type="EMBL" id="VDN28605.1"/>
    </source>
</evidence>
<dbReference type="Proteomes" id="UP000271098">
    <property type="component" value="Unassembled WGS sequence"/>
</dbReference>
<accession>A0A183E776</accession>
<evidence type="ECO:0000256" key="8">
    <source>
        <dbReference type="ARBA" id="ARBA00023098"/>
    </source>
</evidence>
<dbReference type="Gene3D" id="3.40.50.261">
    <property type="entry name" value="Succinyl-CoA synthetase domains"/>
    <property type="match status" value="1"/>
</dbReference>
<reference evidence="13 14" key="2">
    <citation type="submission" date="2018-11" db="EMBL/GenBank/DDBJ databases">
        <authorList>
            <consortium name="Pathogen Informatics"/>
        </authorList>
    </citation>
    <scope>NUCLEOTIDE SEQUENCE [LARGE SCALE GENOMIC DNA]</scope>
</reference>
<evidence type="ECO:0000256" key="5">
    <source>
        <dbReference type="ARBA" id="ARBA00022679"/>
    </source>
</evidence>
<gene>
    <name evidence="13" type="ORF">GPUH_LOCUS16818</name>
</gene>
<evidence type="ECO:0000256" key="10">
    <source>
        <dbReference type="ARBA" id="ARBA00047593"/>
    </source>
</evidence>
<evidence type="ECO:0000256" key="9">
    <source>
        <dbReference type="ARBA" id="ARBA00023315"/>
    </source>
</evidence>
<dbReference type="GO" id="GO:0006099">
    <property type="term" value="P:tricarboxylic acid cycle"/>
    <property type="evidence" value="ECO:0007669"/>
    <property type="project" value="TreeGrafter"/>
</dbReference>
<name>A0A183E776_9BILA</name>
<dbReference type="GO" id="GO:0003878">
    <property type="term" value="F:ATP citrate synthase activity"/>
    <property type="evidence" value="ECO:0007669"/>
    <property type="project" value="UniProtKB-EC"/>
</dbReference>